<reference evidence="2 3" key="1">
    <citation type="submission" date="2016-11" db="EMBL/GenBank/DDBJ databases">
        <authorList>
            <person name="Jaros S."/>
            <person name="Januszkiewicz K."/>
            <person name="Wedrychowicz H."/>
        </authorList>
    </citation>
    <scope>NUCLEOTIDE SEQUENCE [LARGE SCALE GENOMIC DNA]</scope>
    <source>
        <strain evidence="2 3">DSM 44523</strain>
    </source>
</reference>
<evidence type="ECO:0000313" key="2">
    <source>
        <dbReference type="EMBL" id="SHF09053.1"/>
    </source>
</evidence>
<organism evidence="2 3">
    <name type="scientific">Streptoalloteichus hindustanus</name>
    <dbReference type="NCBI Taxonomy" id="2017"/>
    <lineage>
        <taxon>Bacteria</taxon>
        <taxon>Bacillati</taxon>
        <taxon>Actinomycetota</taxon>
        <taxon>Actinomycetes</taxon>
        <taxon>Pseudonocardiales</taxon>
        <taxon>Pseudonocardiaceae</taxon>
        <taxon>Streptoalloteichus</taxon>
    </lineage>
</organism>
<evidence type="ECO:0000256" key="1">
    <source>
        <dbReference type="SAM" id="Phobius"/>
    </source>
</evidence>
<keyword evidence="3" id="KW-1185">Reference proteome</keyword>
<feature type="transmembrane region" description="Helical" evidence="1">
    <location>
        <begin position="96"/>
        <end position="116"/>
    </location>
</feature>
<dbReference type="InterPro" id="IPR025058">
    <property type="entry name" value="DUF3995"/>
</dbReference>
<keyword evidence="1" id="KW-0812">Transmembrane</keyword>
<name>A0A1M4YTL2_STRHI</name>
<dbReference type="Pfam" id="PF13160">
    <property type="entry name" value="DUF3995"/>
    <property type="match status" value="1"/>
</dbReference>
<evidence type="ECO:0000313" key="3">
    <source>
        <dbReference type="Proteomes" id="UP000184501"/>
    </source>
</evidence>
<feature type="transmembrane region" description="Helical" evidence="1">
    <location>
        <begin position="56"/>
        <end position="75"/>
    </location>
</feature>
<dbReference type="AlphaFoldDB" id="A0A1M4YTL2"/>
<dbReference type="RefSeq" id="WP_073480704.1">
    <property type="nucleotide sequence ID" value="NZ_FQVN01000002.1"/>
</dbReference>
<accession>A0A1M4YTL2</accession>
<dbReference type="EMBL" id="FQVN01000002">
    <property type="protein sequence ID" value="SHF09053.1"/>
    <property type="molecule type" value="Genomic_DNA"/>
</dbReference>
<protein>
    <recommendedName>
        <fullName evidence="4">DUF3995 domain-containing protein</fullName>
    </recommendedName>
</protein>
<proteinExistence type="predicted"/>
<keyword evidence="1" id="KW-1133">Transmembrane helix</keyword>
<keyword evidence="1" id="KW-0472">Membrane</keyword>
<dbReference type="Proteomes" id="UP000184501">
    <property type="component" value="Unassembled WGS sequence"/>
</dbReference>
<evidence type="ECO:0008006" key="4">
    <source>
        <dbReference type="Google" id="ProtNLM"/>
    </source>
</evidence>
<sequence>MPALTRVAVVTTAACLVVIAGLHLAWAFGFPWPAGDSTALARAVLGATDGGGLPPAPLTAAVAVALTGAALLLLARIDALGGSVRTLLTKDVPRRLVTLGCALLCAGLFLRGLGGFAKHALGALDDRAHEYVVLDLRVYSPLCVLLALGALLALRNQPTRAT</sequence>
<gene>
    <name evidence="2" type="ORF">SAMN05444320_102476</name>
</gene>
<feature type="transmembrane region" description="Helical" evidence="1">
    <location>
        <begin position="136"/>
        <end position="154"/>
    </location>
</feature>